<name>A0A4V3RZ61_9PROT</name>
<feature type="compositionally biased region" description="Low complexity" evidence="1">
    <location>
        <begin position="124"/>
        <end position="139"/>
    </location>
</feature>
<dbReference type="InterPro" id="IPR007433">
    <property type="entry name" value="DUF481"/>
</dbReference>
<reference evidence="2 3" key="1">
    <citation type="journal article" date="2013" name="Int. J. Syst. Evol. Microbiol.">
        <title>Marinicauda pacifica gen. nov., sp. nov., a prosthecate alphaproteobacterium of the family Hyphomonadaceae isolated from deep seawater.</title>
        <authorList>
            <person name="Zhang X.Y."/>
            <person name="Li G.W."/>
            <person name="Wang C.S."/>
            <person name="Zhang Y.J."/>
            <person name="Xu X.W."/>
            <person name="Li H."/>
            <person name="Liu A."/>
            <person name="Liu C."/>
            <person name="Xie B.B."/>
            <person name="Qin Q.L."/>
            <person name="Xu Z."/>
            <person name="Chen X.L."/>
            <person name="Zhou B.C."/>
            <person name="Zhang Y.Z."/>
        </authorList>
    </citation>
    <scope>NUCLEOTIDE SEQUENCE [LARGE SCALE GENOMIC DNA]</scope>
    <source>
        <strain evidence="2 3">P-1 km-3</strain>
    </source>
</reference>
<feature type="region of interest" description="Disordered" evidence="1">
    <location>
        <begin position="118"/>
        <end position="139"/>
    </location>
</feature>
<proteinExistence type="predicted"/>
<gene>
    <name evidence="2" type="ORF">E5162_08110</name>
</gene>
<evidence type="ECO:0000313" key="3">
    <source>
        <dbReference type="Proteomes" id="UP000305451"/>
    </source>
</evidence>
<evidence type="ECO:0000256" key="1">
    <source>
        <dbReference type="SAM" id="MobiDB-lite"/>
    </source>
</evidence>
<dbReference type="Pfam" id="PF04338">
    <property type="entry name" value="DUF481"/>
    <property type="match status" value="1"/>
</dbReference>
<protein>
    <submittedName>
        <fullName evidence="2">DUF481 domain-containing protein</fullName>
    </submittedName>
</protein>
<organism evidence="2 3">
    <name type="scientific">Marinicauda pacifica</name>
    <dbReference type="NCBI Taxonomy" id="1133559"/>
    <lineage>
        <taxon>Bacteria</taxon>
        <taxon>Pseudomonadati</taxon>
        <taxon>Pseudomonadota</taxon>
        <taxon>Alphaproteobacteria</taxon>
        <taxon>Maricaulales</taxon>
        <taxon>Maricaulaceae</taxon>
        <taxon>Marinicauda</taxon>
    </lineage>
</organism>
<dbReference type="AlphaFoldDB" id="A0A4V3RZ61"/>
<sequence>MRSGRPRTCPRCSTCPTCTTGGSKEGRGMRKTAVTAISGLVLATGPVLAQEAPVLEPALQRLLDAAARSGNADDLADALRLIALSEGRDVAFDAAARMGRLDAAQGVLGPVVAEAAADQPVEPAPADDTPQAAPAESGTPAAAVWRRAPAQVASAFYGAQSDLWDGRVRLGARFDSGNSDRQDYLAGLEIKRALAGWGFEGAIEYAYSEVNSSVGRDELIANARGEREAGERFTYYASGEYEQDALSGYDWTTFLGAGVGYRLIENDTTNFVLRAGPGIRVLSEPDRPNQARGALDLGADYSTAWTDAVSFSSESSLLVSDKSRADQRFVVSTALGEVWALELKLRYRHEFEPEPGFEESDTRTDISIVREF</sequence>
<dbReference type="EMBL" id="SRXV01000002">
    <property type="protein sequence ID" value="TGY93019.1"/>
    <property type="molecule type" value="Genomic_DNA"/>
</dbReference>
<dbReference type="Proteomes" id="UP000305451">
    <property type="component" value="Unassembled WGS sequence"/>
</dbReference>
<comment type="caution">
    <text evidence="2">The sequence shown here is derived from an EMBL/GenBank/DDBJ whole genome shotgun (WGS) entry which is preliminary data.</text>
</comment>
<evidence type="ECO:0000313" key="2">
    <source>
        <dbReference type="EMBL" id="TGY93019.1"/>
    </source>
</evidence>
<accession>A0A4V3RZ61</accession>
<keyword evidence="3" id="KW-1185">Reference proteome</keyword>